<dbReference type="OrthoDB" id="3469983at2"/>
<feature type="domain" description="Methyltransferase type 12" evidence="2">
    <location>
        <begin position="44"/>
        <end position="132"/>
    </location>
</feature>
<protein>
    <submittedName>
        <fullName evidence="3">Methyltransferase domain-containing protein</fullName>
    </submittedName>
</protein>
<dbReference type="GO" id="GO:0032259">
    <property type="term" value="P:methylation"/>
    <property type="evidence" value="ECO:0007669"/>
    <property type="project" value="UniProtKB-KW"/>
</dbReference>
<dbReference type="Proteomes" id="UP000319103">
    <property type="component" value="Unassembled WGS sequence"/>
</dbReference>
<keyword evidence="3" id="KW-0489">Methyltransferase</keyword>
<dbReference type="InterPro" id="IPR013217">
    <property type="entry name" value="Methyltransf_12"/>
</dbReference>
<dbReference type="GO" id="GO:0008168">
    <property type="term" value="F:methyltransferase activity"/>
    <property type="evidence" value="ECO:0007669"/>
    <property type="project" value="UniProtKB-KW"/>
</dbReference>
<dbReference type="Pfam" id="PF08242">
    <property type="entry name" value="Methyltransf_12"/>
    <property type="match status" value="1"/>
</dbReference>
<dbReference type="SUPFAM" id="SSF53335">
    <property type="entry name" value="S-adenosyl-L-methionine-dependent methyltransferases"/>
    <property type="match status" value="1"/>
</dbReference>
<dbReference type="InterPro" id="IPR029063">
    <property type="entry name" value="SAM-dependent_MTases_sf"/>
</dbReference>
<dbReference type="Gene3D" id="3.40.50.150">
    <property type="entry name" value="Vaccinia Virus protein VP39"/>
    <property type="match status" value="1"/>
</dbReference>
<reference evidence="3 4" key="1">
    <citation type="submission" date="2019-06" db="EMBL/GenBank/DDBJ databases">
        <title>Description of Kitasatospora acidophila sp. nov. isolated from pine grove soil, and reclassification of Streptomyces novaecaesareae to Kitasatospora novaeceasareae comb. nov.</title>
        <authorList>
            <person name="Kim M.J."/>
        </authorList>
    </citation>
    <scope>NUCLEOTIDE SEQUENCE [LARGE SCALE GENOMIC DNA]</scope>
    <source>
        <strain evidence="3 4">MMS16-CNU292</strain>
    </source>
</reference>
<evidence type="ECO:0000313" key="4">
    <source>
        <dbReference type="Proteomes" id="UP000319103"/>
    </source>
</evidence>
<dbReference type="CDD" id="cd02440">
    <property type="entry name" value="AdoMet_MTases"/>
    <property type="match status" value="1"/>
</dbReference>
<accession>A0A540WER0</accession>
<gene>
    <name evidence="3" type="ORF">E6W39_22725</name>
</gene>
<comment type="caution">
    <text evidence="3">The sequence shown here is derived from an EMBL/GenBank/DDBJ whole genome shotgun (WGS) entry which is preliminary data.</text>
</comment>
<evidence type="ECO:0000259" key="2">
    <source>
        <dbReference type="Pfam" id="PF08242"/>
    </source>
</evidence>
<keyword evidence="4" id="KW-1185">Reference proteome</keyword>
<evidence type="ECO:0000313" key="3">
    <source>
        <dbReference type="EMBL" id="TQF07511.1"/>
    </source>
</evidence>
<dbReference type="GO" id="GO:0017000">
    <property type="term" value="P:antibiotic biosynthetic process"/>
    <property type="evidence" value="ECO:0007669"/>
    <property type="project" value="UniProtKB-ARBA"/>
</dbReference>
<dbReference type="PANTHER" id="PTHR43861">
    <property type="entry name" value="TRANS-ACONITATE 2-METHYLTRANSFERASE-RELATED"/>
    <property type="match status" value="1"/>
</dbReference>
<keyword evidence="1 3" id="KW-0808">Transferase</keyword>
<sequence>MTAYAMAEATDLAGTQLRALREAYDPYTTERLADTGVGPGWRCLEIGAGDGSIARWLADRVLPGGEVLATDLDTRRLASGAGLRVLRHDIGQDPLPTGEFDLVHARLVLQHVPNRREVLARLRTALRPGGWIQIDEFDTSYAPALLTPDAAAARLYEAYLAAKEQLFGAAGGRVTWGRECAAELRDAGFEQLDPQPRIFLWRAGHPGLELQLCLLEMLRDRLLANGLTERQLGGLAHLMSDPQFAACSPVVYSVQARRA</sequence>
<proteinExistence type="predicted"/>
<dbReference type="EMBL" id="VIGB01000003">
    <property type="protein sequence ID" value="TQF07511.1"/>
    <property type="molecule type" value="Genomic_DNA"/>
</dbReference>
<dbReference type="AlphaFoldDB" id="A0A540WER0"/>
<name>A0A540WER0_9ACTN</name>
<evidence type="ECO:0000256" key="1">
    <source>
        <dbReference type="ARBA" id="ARBA00022679"/>
    </source>
</evidence>
<organism evidence="3 4">
    <name type="scientific">Kitasatospora acidiphila</name>
    <dbReference type="NCBI Taxonomy" id="2567942"/>
    <lineage>
        <taxon>Bacteria</taxon>
        <taxon>Bacillati</taxon>
        <taxon>Actinomycetota</taxon>
        <taxon>Actinomycetes</taxon>
        <taxon>Kitasatosporales</taxon>
        <taxon>Streptomycetaceae</taxon>
        <taxon>Kitasatospora</taxon>
    </lineage>
</organism>
<dbReference type="PANTHER" id="PTHR43861:SF3">
    <property type="entry name" value="PUTATIVE (AFU_ORTHOLOGUE AFUA_2G14390)-RELATED"/>
    <property type="match status" value="1"/>
</dbReference>